<evidence type="ECO:0000313" key="3">
    <source>
        <dbReference type="EMBL" id="CAD6998657.1"/>
    </source>
</evidence>
<evidence type="ECO:0000256" key="1">
    <source>
        <dbReference type="SAM" id="MobiDB-lite"/>
    </source>
</evidence>
<keyword evidence="2" id="KW-0472">Membrane</keyword>
<keyword evidence="2" id="KW-1133">Transmembrane helix</keyword>
<accession>A0A811ULG4</accession>
<dbReference type="OrthoDB" id="10070859at2759"/>
<protein>
    <submittedName>
        <fullName evidence="3">(Mediterranean fruit fly) hypothetical protein</fullName>
    </submittedName>
</protein>
<keyword evidence="4" id="KW-1185">Reference proteome</keyword>
<evidence type="ECO:0000313" key="4">
    <source>
        <dbReference type="Proteomes" id="UP000606786"/>
    </source>
</evidence>
<sequence length="362" mass="38187">MRVFIAQLEYLPSNRIVRTSPSERSGKGCCGQWFAGPPLRALIAVVALGGIACALGGAALGATGLAGPPTSHLTAALLMIGVGVVLVTVSGAAWRMTAPGGPPCLGLGSAVDLGRCGRRPCGRGGGNAHGLLYPEFQHRPPPPSYQASMQEYRLRLLLLDRDRQNGVVRGNSPPPTYRSYTGSLLRAPLTTTSRNGGATGSIASEYSLPPSYRSRITTPATISSGRSVDIASSDRLLADKDSAEQCTTQKSPNSQTDSTNVSPPERPTVSTAEKSQGLQQRQKSRFHQVHTSAIVEIEATSSGVVQPNIKNVLEVNKVDETKATSSTAHRELVTIVTISKNDAQSDRDLPIGGEHIEILAHL</sequence>
<reference evidence="3" key="1">
    <citation type="submission" date="2020-11" db="EMBL/GenBank/DDBJ databases">
        <authorList>
            <person name="Whitehead M."/>
        </authorList>
    </citation>
    <scope>NUCLEOTIDE SEQUENCE</scope>
    <source>
        <strain evidence="3">EGII</strain>
    </source>
</reference>
<feature type="region of interest" description="Disordered" evidence="1">
    <location>
        <begin position="165"/>
        <end position="220"/>
    </location>
</feature>
<comment type="caution">
    <text evidence="3">The sequence shown here is derived from an EMBL/GenBank/DDBJ whole genome shotgun (WGS) entry which is preliminary data.</text>
</comment>
<feature type="region of interest" description="Disordered" evidence="1">
    <location>
        <begin position="240"/>
        <end position="287"/>
    </location>
</feature>
<feature type="transmembrane region" description="Helical" evidence="2">
    <location>
        <begin position="41"/>
        <end position="61"/>
    </location>
</feature>
<dbReference type="PANTHER" id="PTHR37002:SF10">
    <property type="entry name" value="TRANSGLUTAMINASE-LIKE DOMAIN-CONTAINING PROTEIN"/>
    <property type="match status" value="1"/>
</dbReference>
<dbReference type="PANTHER" id="PTHR37002">
    <property type="entry name" value="AGAP007005-PA"/>
    <property type="match status" value="1"/>
</dbReference>
<keyword evidence="2" id="KW-0812">Transmembrane</keyword>
<name>A0A811ULG4_CERCA</name>
<dbReference type="Proteomes" id="UP000606786">
    <property type="component" value="Unassembled WGS sequence"/>
</dbReference>
<evidence type="ECO:0000256" key="2">
    <source>
        <dbReference type="SAM" id="Phobius"/>
    </source>
</evidence>
<proteinExistence type="predicted"/>
<feature type="compositionally biased region" description="Polar residues" evidence="1">
    <location>
        <begin position="244"/>
        <end position="281"/>
    </location>
</feature>
<feature type="compositionally biased region" description="Polar residues" evidence="1">
    <location>
        <begin position="189"/>
        <end position="204"/>
    </location>
</feature>
<dbReference type="AlphaFoldDB" id="A0A811ULG4"/>
<organism evidence="3 4">
    <name type="scientific">Ceratitis capitata</name>
    <name type="common">Mediterranean fruit fly</name>
    <name type="synonym">Tephritis capitata</name>
    <dbReference type="NCBI Taxonomy" id="7213"/>
    <lineage>
        <taxon>Eukaryota</taxon>
        <taxon>Metazoa</taxon>
        <taxon>Ecdysozoa</taxon>
        <taxon>Arthropoda</taxon>
        <taxon>Hexapoda</taxon>
        <taxon>Insecta</taxon>
        <taxon>Pterygota</taxon>
        <taxon>Neoptera</taxon>
        <taxon>Endopterygota</taxon>
        <taxon>Diptera</taxon>
        <taxon>Brachycera</taxon>
        <taxon>Muscomorpha</taxon>
        <taxon>Tephritoidea</taxon>
        <taxon>Tephritidae</taxon>
        <taxon>Ceratitis</taxon>
        <taxon>Ceratitis</taxon>
    </lineage>
</organism>
<feature type="transmembrane region" description="Helical" evidence="2">
    <location>
        <begin position="73"/>
        <end position="94"/>
    </location>
</feature>
<gene>
    <name evidence="3" type="ORF">CCAP1982_LOCUS7223</name>
</gene>
<dbReference type="EMBL" id="CAJHJT010000012">
    <property type="protein sequence ID" value="CAD6998657.1"/>
    <property type="molecule type" value="Genomic_DNA"/>
</dbReference>